<name>A0A7X2ZRV5_9FLAO</name>
<dbReference type="Gene3D" id="1.25.40.390">
    <property type="match status" value="1"/>
</dbReference>
<dbReference type="InterPro" id="IPR041662">
    <property type="entry name" value="SusD-like_2"/>
</dbReference>
<comment type="caution">
    <text evidence="1">The sequence shown here is derived from an EMBL/GenBank/DDBJ whole genome shotgun (WGS) entry which is preliminary data.</text>
</comment>
<keyword evidence="2" id="KW-1185">Reference proteome</keyword>
<dbReference type="Proteomes" id="UP000540519">
    <property type="component" value="Unassembled WGS sequence"/>
</dbReference>
<gene>
    <name evidence="1" type="ORF">D9O36_05230</name>
</gene>
<proteinExistence type="predicted"/>
<dbReference type="RefSeq" id="WP_155599113.1">
    <property type="nucleotide sequence ID" value="NZ_RCNR01000007.1"/>
</dbReference>
<dbReference type="Pfam" id="PF12771">
    <property type="entry name" value="SusD-like_2"/>
    <property type="match status" value="1"/>
</dbReference>
<evidence type="ECO:0000313" key="2">
    <source>
        <dbReference type="Proteomes" id="UP000540519"/>
    </source>
</evidence>
<dbReference type="PROSITE" id="PS51257">
    <property type="entry name" value="PROKAR_LIPOPROTEIN"/>
    <property type="match status" value="1"/>
</dbReference>
<evidence type="ECO:0000313" key="1">
    <source>
        <dbReference type="EMBL" id="MUH35235.1"/>
    </source>
</evidence>
<sequence length="510" mass="57031">MKNIIYRLLSLTILLAVFSCDRNFDEINTNTVDPTSENVDPIFLLNNAIINTSFSNAQIVYDMGLVQQIVTPNSGFLTGANYNQDNRVVTDDHWVKYYENVIKNTGDIIGQLEAEGAPDRPNLLHMTRLIQALTFMILTDEYGDIPYFEAGKGVTEQIVLPRYDTQEVIYSDLIKEVKEAVDGLDEGESSENGEVLYSGDISKWKRFGNSLLLRLGMRLTEVNASLAEQTVMDAYNGGLMQSNEDNYVVRHDSNFTNGAGNFLNASEANNFYLVDTFVDFLSDTNDPRLMSLALRFVGATSGPEQVIESGSKDPAEQVGMPMGYDNGTIGTVVNDLGLASFYDFTQVDRYRIVKQTAPMYIITYSQTQLLLAEAAIRGWVNVNPEELYNEGVTAHMELMAEYDESVAIETADINAYLIENPFDANNAIEQINNQYWVSCFLNGPEAFANFRRSGFPDLQSNPYPAQDISTDFVNRLTYPNSELAANNENLSAAVSQMGPDNLETKVWWDQ</sequence>
<dbReference type="EMBL" id="RCNR01000007">
    <property type="protein sequence ID" value="MUH35235.1"/>
    <property type="molecule type" value="Genomic_DNA"/>
</dbReference>
<dbReference type="AlphaFoldDB" id="A0A7X2ZRV5"/>
<keyword evidence="1" id="KW-0449">Lipoprotein</keyword>
<dbReference type="InterPro" id="IPR011990">
    <property type="entry name" value="TPR-like_helical_dom_sf"/>
</dbReference>
<accession>A0A7X2ZRV5</accession>
<organism evidence="1 2">
    <name type="scientific">Zobellia amurskyensis</name>
    <dbReference type="NCBI Taxonomy" id="248905"/>
    <lineage>
        <taxon>Bacteria</taxon>
        <taxon>Pseudomonadati</taxon>
        <taxon>Bacteroidota</taxon>
        <taxon>Flavobacteriia</taxon>
        <taxon>Flavobacteriales</taxon>
        <taxon>Flavobacteriaceae</taxon>
        <taxon>Zobellia</taxon>
    </lineage>
</organism>
<reference evidence="1 2" key="1">
    <citation type="journal article" date="2019" name="Mar. Drugs">
        <title>Comparative Genomics and CAZyme Genome Repertoires of Marine Zobellia amurskyensis KMM 3526(T) and Zobellia laminariae KMM 3676(T).</title>
        <authorList>
            <person name="Chernysheva N."/>
            <person name="Bystritskaya E."/>
            <person name="Stenkova A."/>
            <person name="Golovkin I."/>
            <person name="Nedashkovskaya O."/>
            <person name="Isaeva M."/>
        </authorList>
    </citation>
    <scope>NUCLEOTIDE SEQUENCE [LARGE SCALE GENOMIC DNA]</scope>
    <source>
        <strain evidence="1 2">KMM 3526</strain>
    </source>
</reference>
<dbReference type="OrthoDB" id="725917at2"/>
<protein>
    <submittedName>
        <fullName evidence="1">SusD/RagB family nutrient-binding outer membrane lipoprotein</fullName>
    </submittedName>
</protein>
<dbReference type="SUPFAM" id="SSF48452">
    <property type="entry name" value="TPR-like"/>
    <property type="match status" value="1"/>
</dbReference>